<evidence type="ECO:0000313" key="3">
    <source>
        <dbReference type="Proteomes" id="UP001597393"/>
    </source>
</evidence>
<dbReference type="CDD" id="cd00038">
    <property type="entry name" value="CAP_ED"/>
    <property type="match status" value="1"/>
</dbReference>
<evidence type="ECO:0000313" key="2">
    <source>
        <dbReference type="EMBL" id="MFD2599820.1"/>
    </source>
</evidence>
<dbReference type="SUPFAM" id="SSF51206">
    <property type="entry name" value="cAMP-binding domain-like"/>
    <property type="match status" value="1"/>
</dbReference>
<sequence length="193" mass="22378">MELHEILHRIYQLPLDSIAKIEPYVKLFRHEKGHLLMQANRLEKHVYLIKKGVVRAYSDSEKGEITFWFGEEGDAVLSMISYVMNAPSYDNISLIESCELYAIAISDLQKLYEKDIHLANWGRKLAEIELIKVEQRIISRELLSATARYNLLMKQQPSLLRRVPLKFIASYLGITQVSLSRIRGQSARSNMEK</sequence>
<evidence type="ECO:0000259" key="1">
    <source>
        <dbReference type="Pfam" id="PF00027"/>
    </source>
</evidence>
<dbReference type="InterPro" id="IPR014710">
    <property type="entry name" value="RmlC-like_jellyroll"/>
</dbReference>
<dbReference type="Gene3D" id="2.60.120.10">
    <property type="entry name" value="Jelly Rolls"/>
    <property type="match status" value="1"/>
</dbReference>
<dbReference type="InterPro" id="IPR000595">
    <property type="entry name" value="cNMP-bd_dom"/>
</dbReference>
<name>A0ABW5NN39_9SPHI</name>
<gene>
    <name evidence="2" type="ORF">ACFSQ3_12745</name>
</gene>
<feature type="domain" description="Cyclic nucleotide-binding" evidence="1">
    <location>
        <begin position="30"/>
        <end position="115"/>
    </location>
</feature>
<dbReference type="EMBL" id="JBHUMA010000006">
    <property type="protein sequence ID" value="MFD2599820.1"/>
    <property type="molecule type" value="Genomic_DNA"/>
</dbReference>
<organism evidence="2 3">
    <name type="scientific">Sphingobacterium corticis</name>
    <dbReference type="NCBI Taxonomy" id="1812823"/>
    <lineage>
        <taxon>Bacteria</taxon>
        <taxon>Pseudomonadati</taxon>
        <taxon>Bacteroidota</taxon>
        <taxon>Sphingobacteriia</taxon>
        <taxon>Sphingobacteriales</taxon>
        <taxon>Sphingobacteriaceae</taxon>
        <taxon>Sphingobacterium</taxon>
    </lineage>
</organism>
<keyword evidence="3" id="KW-1185">Reference proteome</keyword>
<accession>A0ABW5NN39</accession>
<dbReference type="RefSeq" id="WP_380869944.1">
    <property type="nucleotide sequence ID" value="NZ_JBHUMA010000006.1"/>
</dbReference>
<reference evidence="3" key="1">
    <citation type="journal article" date="2019" name="Int. J. Syst. Evol. Microbiol.">
        <title>The Global Catalogue of Microorganisms (GCM) 10K type strain sequencing project: providing services to taxonomists for standard genome sequencing and annotation.</title>
        <authorList>
            <consortium name="The Broad Institute Genomics Platform"/>
            <consortium name="The Broad Institute Genome Sequencing Center for Infectious Disease"/>
            <person name="Wu L."/>
            <person name="Ma J."/>
        </authorList>
    </citation>
    <scope>NUCLEOTIDE SEQUENCE [LARGE SCALE GENOMIC DNA]</scope>
    <source>
        <strain evidence="3">KCTC 42248</strain>
    </source>
</reference>
<dbReference type="Pfam" id="PF00027">
    <property type="entry name" value="cNMP_binding"/>
    <property type="match status" value="1"/>
</dbReference>
<dbReference type="InterPro" id="IPR018490">
    <property type="entry name" value="cNMP-bd_dom_sf"/>
</dbReference>
<proteinExistence type="predicted"/>
<comment type="caution">
    <text evidence="2">The sequence shown here is derived from an EMBL/GenBank/DDBJ whole genome shotgun (WGS) entry which is preliminary data.</text>
</comment>
<dbReference type="Proteomes" id="UP001597393">
    <property type="component" value="Unassembled WGS sequence"/>
</dbReference>
<protein>
    <submittedName>
        <fullName evidence="2">Crp/Fnr family transcriptional regulator</fullName>
    </submittedName>
</protein>